<dbReference type="RefSeq" id="WP_251973510.1">
    <property type="nucleotide sequence ID" value="NZ_AP025730.1"/>
</dbReference>
<dbReference type="EMBL" id="AP025730">
    <property type="protein sequence ID" value="BDI05481.1"/>
    <property type="molecule type" value="Genomic_DNA"/>
</dbReference>
<dbReference type="Pfam" id="PF26621">
    <property type="entry name" value="DUF8198"/>
    <property type="match status" value="1"/>
</dbReference>
<reference evidence="2" key="1">
    <citation type="submission" date="2022-04" db="EMBL/GenBank/DDBJ databases">
        <title>Whole genome sequence of Sphaerotilus sp. FB-5.</title>
        <authorList>
            <person name="Takeda M."/>
            <person name="Narihara S."/>
            <person name="Akimoto M."/>
            <person name="Akimoto R."/>
            <person name="Nishiyashiki S."/>
            <person name="Murakami T."/>
        </authorList>
    </citation>
    <scope>NUCLEOTIDE SEQUENCE</scope>
    <source>
        <strain evidence="2">FB-5</strain>
    </source>
</reference>
<name>A0ABM7YM06_9BURK</name>
<proteinExistence type="predicted"/>
<protein>
    <recommendedName>
        <fullName evidence="1">DUF8198 domain-containing protein</fullName>
    </recommendedName>
</protein>
<organism evidence="2 3">
    <name type="scientific">Sphaerotilus microaerophilus</name>
    <dbReference type="NCBI Taxonomy" id="2914710"/>
    <lineage>
        <taxon>Bacteria</taxon>
        <taxon>Pseudomonadati</taxon>
        <taxon>Pseudomonadota</taxon>
        <taxon>Betaproteobacteria</taxon>
        <taxon>Burkholderiales</taxon>
        <taxon>Sphaerotilaceae</taxon>
        <taxon>Sphaerotilus</taxon>
    </lineage>
</organism>
<evidence type="ECO:0000259" key="1">
    <source>
        <dbReference type="Pfam" id="PF26621"/>
    </source>
</evidence>
<evidence type="ECO:0000313" key="3">
    <source>
        <dbReference type="Proteomes" id="UP001057498"/>
    </source>
</evidence>
<evidence type="ECO:0000313" key="2">
    <source>
        <dbReference type="EMBL" id="BDI05481.1"/>
    </source>
</evidence>
<sequence length="239" mass="26292">MSDTPAPALEKDALALELQRHLAEASRLRQMRLTEAAAQDHLRLKGWQSARLARTHADLAADPRYAVATAFFLDELYGTHDFTQRDAELARVLPTLVATLPTRALATLVDAMHMDALSESLDADMVVQLRAAGRAGRLDGAAYASAYRACSRPEDRALQIGLVGRIGRTLDRLTHLPLLGLSLKMMRRPAELAGLGELHRFLQQGFDAFRSMHGAEVFLALIEQRETALMQQIFAGGEP</sequence>
<keyword evidence="3" id="KW-1185">Reference proteome</keyword>
<dbReference type="NCBIfam" id="NF047641">
    <property type="entry name" value="FFLEE_fam"/>
    <property type="match status" value="1"/>
</dbReference>
<accession>A0ABM7YM06</accession>
<dbReference type="Proteomes" id="UP001057498">
    <property type="component" value="Chromosome"/>
</dbReference>
<dbReference type="InterPro" id="IPR058511">
    <property type="entry name" value="DUF8198"/>
</dbReference>
<feature type="domain" description="DUF8198" evidence="1">
    <location>
        <begin position="29"/>
        <end position="237"/>
    </location>
</feature>
<gene>
    <name evidence="2" type="ORF">CATMQ487_24510</name>
</gene>
<dbReference type="InterPro" id="IPR058063">
    <property type="entry name" value="FFLEE_fam"/>
</dbReference>